<name>A0AA40SLH1_9MICO</name>
<evidence type="ECO:0000259" key="3">
    <source>
        <dbReference type="SMART" id="SM00460"/>
    </source>
</evidence>
<dbReference type="SUPFAM" id="SSF54001">
    <property type="entry name" value="Cysteine proteinases"/>
    <property type="match status" value="1"/>
</dbReference>
<keyword evidence="2" id="KW-1133">Transmembrane helix</keyword>
<organism evidence="4 5">
    <name type="scientific">Microbacterium invictum</name>
    <dbReference type="NCBI Taxonomy" id="515415"/>
    <lineage>
        <taxon>Bacteria</taxon>
        <taxon>Bacillati</taxon>
        <taxon>Actinomycetota</taxon>
        <taxon>Actinomycetes</taxon>
        <taxon>Micrococcales</taxon>
        <taxon>Microbacteriaceae</taxon>
        <taxon>Microbacterium</taxon>
    </lineage>
</organism>
<reference evidence="4 5" key="1">
    <citation type="submission" date="2020-08" db="EMBL/GenBank/DDBJ databases">
        <title>Sequencing the genomes of 1000 actinobacteria strains.</title>
        <authorList>
            <person name="Klenk H.-P."/>
        </authorList>
    </citation>
    <scope>NUCLEOTIDE SEQUENCE [LARGE SCALE GENOMIC DNA]</scope>
    <source>
        <strain evidence="4 5">DSM 19600</strain>
    </source>
</reference>
<dbReference type="AlphaFoldDB" id="A0AA40SLH1"/>
<feature type="transmembrane region" description="Helical" evidence="2">
    <location>
        <begin position="28"/>
        <end position="44"/>
    </location>
</feature>
<comment type="caution">
    <text evidence="4">The sequence shown here is derived from an EMBL/GenBank/DDBJ whole genome shotgun (WGS) entry which is preliminary data.</text>
</comment>
<dbReference type="EMBL" id="JACIFH010000001">
    <property type="protein sequence ID" value="MBB4138418.1"/>
    <property type="molecule type" value="Genomic_DNA"/>
</dbReference>
<keyword evidence="5" id="KW-1185">Reference proteome</keyword>
<accession>A0AA40SLH1</accession>
<dbReference type="Gene3D" id="3.10.620.30">
    <property type="match status" value="1"/>
</dbReference>
<keyword evidence="2" id="KW-0472">Membrane</keyword>
<dbReference type="InterPro" id="IPR038765">
    <property type="entry name" value="Papain-like_cys_pep_sf"/>
</dbReference>
<dbReference type="PANTHER" id="PTHR42736">
    <property type="entry name" value="PROTEIN-GLUTAMINE GAMMA-GLUTAMYLTRANSFERASE"/>
    <property type="match status" value="1"/>
</dbReference>
<protein>
    <submittedName>
        <fullName evidence="4">Transglutaminase-like putative cysteine protease</fullName>
    </submittedName>
</protein>
<evidence type="ECO:0000313" key="4">
    <source>
        <dbReference type="EMBL" id="MBB4138418.1"/>
    </source>
</evidence>
<dbReference type="PANTHER" id="PTHR42736:SF1">
    <property type="entry name" value="PROTEIN-GLUTAMINE GAMMA-GLUTAMYLTRANSFERASE"/>
    <property type="match status" value="1"/>
</dbReference>
<dbReference type="RefSeq" id="WP_241740025.1">
    <property type="nucleotide sequence ID" value="NZ_BAABCO010000003.1"/>
</dbReference>
<dbReference type="SMART" id="SM00460">
    <property type="entry name" value="TGc"/>
    <property type="match status" value="1"/>
</dbReference>
<feature type="transmembrane region" description="Helical" evidence="2">
    <location>
        <begin position="189"/>
        <end position="213"/>
    </location>
</feature>
<gene>
    <name evidence="4" type="ORF">BKA10_000212</name>
</gene>
<dbReference type="Proteomes" id="UP000549113">
    <property type="component" value="Unassembled WGS sequence"/>
</dbReference>
<keyword evidence="2" id="KW-0812">Transmembrane</keyword>
<keyword evidence="4" id="KW-0645">Protease</keyword>
<feature type="region of interest" description="Disordered" evidence="1">
    <location>
        <begin position="531"/>
        <end position="583"/>
    </location>
</feature>
<keyword evidence="4" id="KW-0378">Hydrolase</keyword>
<dbReference type="InterPro" id="IPR002931">
    <property type="entry name" value="Transglutaminase-like"/>
</dbReference>
<dbReference type="GO" id="GO:0006508">
    <property type="term" value="P:proteolysis"/>
    <property type="evidence" value="ECO:0007669"/>
    <property type="project" value="UniProtKB-KW"/>
</dbReference>
<proteinExistence type="predicted"/>
<dbReference type="InterPro" id="IPR021878">
    <property type="entry name" value="TgpA_N"/>
</dbReference>
<dbReference type="InterPro" id="IPR052901">
    <property type="entry name" value="Bact_TGase-like"/>
</dbReference>
<evidence type="ECO:0000256" key="1">
    <source>
        <dbReference type="SAM" id="MobiDB-lite"/>
    </source>
</evidence>
<feature type="transmembrane region" description="Helical" evidence="2">
    <location>
        <begin position="161"/>
        <end position="177"/>
    </location>
</feature>
<dbReference type="GO" id="GO:0008233">
    <property type="term" value="F:peptidase activity"/>
    <property type="evidence" value="ECO:0007669"/>
    <property type="project" value="UniProtKB-KW"/>
</dbReference>
<feature type="transmembrane region" description="Helical" evidence="2">
    <location>
        <begin position="138"/>
        <end position="155"/>
    </location>
</feature>
<sequence length="741" mass="76780">MTIGLFVAIVAALAPLTGVIAPGGWVAGVIAFAALLLGVGYAARRLRVPGLAVTLIEIALWVAVVTVVYLRDTAILGFIPSFESFGETPVIVQVAANEILLGVSPLEPTRSVTFIVVTALGALTIALDHVVLTARMPLLAAVALVAVWLIPSIAVPSDDSVISFVFLAASILYLIRAETRTREAPSPAGARAGAGVTAMAASIGAAAIALTVLTTPTLPPATAGSGTGLGVASIDATLELGKDLRQPADMEVLRVHTNAPSTPYLRAATLSSFDGEVWKPDRYRSVDLEQSAPFGPMNVDDDVRITQYRTTIEIDKLASARLPVPYPAVSIEGLGGFWRAVAANRTVVTAQSTTQGQNYVVVSHLPRPTREQIRAADATMANTDSDVFGLPGDMPPIIGETAIEVTAEAGNDYDRLIALQSWFRGPSFSYSLFSPVQAGFDGTGADAVAEFLDVREGYCVHFASSFALMARTLGMPSRIVIGFLPGTMTNDVVDGERVASVSTSMLHAWPEVHFEGIGWVPFEPTKSLGVPTSFLPETSAVPDDGGEDISGPAPSASPNPTGSAAPLDDQDGPEAGGAGPGSAPVDPAPYLMALAIALVAGVIPGAAGRVRFEVLRGRARAGDVSAAWRLVQDVAIDLGISVPGAESPRAFGARLVRRHGAPADAVGRLVAAVEYANYARTAPDSSDAGMDAVIVRRGLLAAAPAHVRRGALLLPRSLVVRPGSAIAQRPGLPSVAPAATR</sequence>
<evidence type="ECO:0000313" key="5">
    <source>
        <dbReference type="Proteomes" id="UP000549113"/>
    </source>
</evidence>
<dbReference type="Pfam" id="PF01841">
    <property type="entry name" value="Transglut_core"/>
    <property type="match status" value="1"/>
</dbReference>
<feature type="domain" description="Transglutaminase-like" evidence="3">
    <location>
        <begin position="451"/>
        <end position="526"/>
    </location>
</feature>
<feature type="transmembrane region" description="Helical" evidence="2">
    <location>
        <begin position="51"/>
        <end position="70"/>
    </location>
</feature>
<evidence type="ECO:0000256" key="2">
    <source>
        <dbReference type="SAM" id="Phobius"/>
    </source>
</evidence>
<dbReference type="Pfam" id="PF11992">
    <property type="entry name" value="TgpA_N"/>
    <property type="match status" value="1"/>
</dbReference>
<feature type="transmembrane region" description="Helical" evidence="2">
    <location>
        <begin position="111"/>
        <end position="131"/>
    </location>
</feature>